<dbReference type="AlphaFoldDB" id="A0A7J8SJT5"/>
<protein>
    <submittedName>
        <fullName evidence="1">Uncharacterized protein</fullName>
    </submittedName>
</protein>
<evidence type="ECO:0000313" key="1">
    <source>
        <dbReference type="EMBL" id="MBA0626070.1"/>
    </source>
</evidence>
<organism evidence="1 2">
    <name type="scientific">Gossypium davidsonii</name>
    <name type="common">Davidson's cotton</name>
    <name type="synonym">Gossypium klotzschianum subsp. davidsonii</name>
    <dbReference type="NCBI Taxonomy" id="34287"/>
    <lineage>
        <taxon>Eukaryota</taxon>
        <taxon>Viridiplantae</taxon>
        <taxon>Streptophyta</taxon>
        <taxon>Embryophyta</taxon>
        <taxon>Tracheophyta</taxon>
        <taxon>Spermatophyta</taxon>
        <taxon>Magnoliopsida</taxon>
        <taxon>eudicotyledons</taxon>
        <taxon>Gunneridae</taxon>
        <taxon>Pentapetalae</taxon>
        <taxon>rosids</taxon>
        <taxon>malvids</taxon>
        <taxon>Malvales</taxon>
        <taxon>Malvaceae</taxon>
        <taxon>Malvoideae</taxon>
        <taxon>Gossypium</taxon>
    </lineage>
</organism>
<gene>
    <name evidence="1" type="ORF">Godav_003801</name>
</gene>
<dbReference type="EMBL" id="JABFAC010000010">
    <property type="protein sequence ID" value="MBA0626070.1"/>
    <property type="molecule type" value="Genomic_DNA"/>
</dbReference>
<name>A0A7J8SJT5_GOSDV</name>
<dbReference type="Proteomes" id="UP000593561">
    <property type="component" value="Unassembled WGS sequence"/>
</dbReference>
<accession>A0A7J8SJT5</accession>
<reference evidence="1 2" key="1">
    <citation type="journal article" date="2019" name="Genome Biol. Evol.">
        <title>Insights into the evolution of the New World diploid cottons (Gossypium, subgenus Houzingenia) based on genome sequencing.</title>
        <authorList>
            <person name="Grover C.E."/>
            <person name="Arick M.A. 2nd"/>
            <person name="Thrash A."/>
            <person name="Conover J.L."/>
            <person name="Sanders W.S."/>
            <person name="Peterson D.G."/>
            <person name="Frelichowski J.E."/>
            <person name="Scheffler J.A."/>
            <person name="Scheffler B.E."/>
            <person name="Wendel J.F."/>
        </authorList>
    </citation>
    <scope>NUCLEOTIDE SEQUENCE [LARGE SCALE GENOMIC DNA]</scope>
    <source>
        <strain evidence="1">27</strain>
        <tissue evidence="1">Leaf</tissue>
    </source>
</reference>
<proteinExistence type="predicted"/>
<sequence length="22" mass="2599">MKKDHWQFPSQGWVKVNVDGLV</sequence>
<comment type="caution">
    <text evidence="1">The sequence shown here is derived from an EMBL/GenBank/DDBJ whole genome shotgun (WGS) entry which is preliminary data.</text>
</comment>
<keyword evidence="2" id="KW-1185">Reference proteome</keyword>
<evidence type="ECO:0000313" key="2">
    <source>
        <dbReference type="Proteomes" id="UP000593561"/>
    </source>
</evidence>